<dbReference type="GO" id="GO:0006355">
    <property type="term" value="P:regulation of DNA-templated transcription"/>
    <property type="evidence" value="ECO:0007669"/>
    <property type="project" value="InterPro"/>
</dbReference>
<dbReference type="PANTHER" id="PTHR44688:SF16">
    <property type="entry name" value="DNA-BINDING TRANSCRIPTIONAL ACTIVATOR DEVR_DOSR"/>
    <property type="match status" value="1"/>
</dbReference>
<comment type="caution">
    <text evidence="5">The sequence shown here is derived from an EMBL/GenBank/DDBJ whole genome shotgun (WGS) entry which is preliminary data.</text>
</comment>
<gene>
    <name evidence="5" type="ORF">GGR34_000350</name>
</gene>
<proteinExistence type="predicted"/>
<evidence type="ECO:0000313" key="6">
    <source>
        <dbReference type="Proteomes" id="UP000519439"/>
    </source>
</evidence>
<sequence length="257" mass="29067">MYVSKIDAAQSLPYAFQAALGDLIEAVGRPNFAETLFRTTRSATGCDQLIVFTGVCGQAPKTAIMQGIDAPIWRNERYVNDYWRVDPIRLVELELESSGASLALIEARDLSSAEYRDDCFTEANLYSRASTCRNRDGRMVRFNLYFKDRRAFDPIVSQYLSDTSELMDVLLRRHGIHGERTAHRLGQQNIADRLRVVAPELTQRELQVCTHIARGLTSEGIALELGISLNTVLTYRKRAYSRLNICTQNELLQLLVS</sequence>
<evidence type="ECO:0000256" key="1">
    <source>
        <dbReference type="ARBA" id="ARBA00023015"/>
    </source>
</evidence>
<dbReference type="Proteomes" id="UP000519439">
    <property type="component" value="Unassembled WGS sequence"/>
</dbReference>
<dbReference type="Gene3D" id="1.10.10.10">
    <property type="entry name" value="Winged helix-like DNA-binding domain superfamily/Winged helix DNA-binding domain"/>
    <property type="match status" value="1"/>
</dbReference>
<dbReference type="PANTHER" id="PTHR44688">
    <property type="entry name" value="DNA-BINDING TRANSCRIPTIONAL ACTIVATOR DEVR_DOSR"/>
    <property type="match status" value="1"/>
</dbReference>
<name>A0A7W6IC31_9HYPH</name>
<keyword evidence="6" id="KW-1185">Reference proteome</keyword>
<keyword evidence="2 5" id="KW-0238">DNA-binding</keyword>
<dbReference type="PRINTS" id="PR00038">
    <property type="entry name" value="HTHLUXR"/>
</dbReference>
<dbReference type="PROSITE" id="PS50043">
    <property type="entry name" value="HTH_LUXR_2"/>
    <property type="match status" value="1"/>
</dbReference>
<evidence type="ECO:0000313" key="5">
    <source>
        <dbReference type="EMBL" id="MBB4038721.1"/>
    </source>
</evidence>
<evidence type="ECO:0000256" key="3">
    <source>
        <dbReference type="ARBA" id="ARBA00023163"/>
    </source>
</evidence>
<dbReference type="SMART" id="SM00421">
    <property type="entry name" value="HTH_LUXR"/>
    <property type="match status" value="1"/>
</dbReference>
<protein>
    <submittedName>
        <fullName evidence="5">DNA-binding CsgD family transcriptional regulator</fullName>
    </submittedName>
</protein>
<dbReference type="InterPro" id="IPR036388">
    <property type="entry name" value="WH-like_DNA-bd_sf"/>
</dbReference>
<dbReference type="InterPro" id="IPR000792">
    <property type="entry name" value="Tscrpt_reg_LuxR_C"/>
</dbReference>
<feature type="domain" description="HTH luxR-type" evidence="4">
    <location>
        <begin position="194"/>
        <end position="257"/>
    </location>
</feature>
<dbReference type="PROSITE" id="PS00622">
    <property type="entry name" value="HTH_LUXR_1"/>
    <property type="match status" value="1"/>
</dbReference>
<evidence type="ECO:0000259" key="4">
    <source>
        <dbReference type="PROSITE" id="PS50043"/>
    </source>
</evidence>
<dbReference type="Pfam" id="PF00196">
    <property type="entry name" value="GerE"/>
    <property type="match status" value="1"/>
</dbReference>
<organism evidence="5 6">
    <name type="scientific">Microvirga flocculans</name>
    <dbReference type="NCBI Taxonomy" id="217168"/>
    <lineage>
        <taxon>Bacteria</taxon>
        <taxon>Pseudomonadati</taxon>
        <taxon>Pseudomonadota</taxon>
        <taxon>Alphaproteobacteria</taxon>
        <taxon>Hyphomicrobiales</taxon>
        <taxon>Methylobacteriaceae</taxon>
        <taxon>Microvirga</taxon>
    </lineage>
</organism>
<evidence type="ECO:0000256" key="2">
    <source>
        <dbReference type="ARBA" id="ARBA00023125"/>
    </source>
</evidence>
<reference evidence="5 6" key="1">
    <citation type="submission" date="2020-08" db="EMBL/GenBank/DDBJ databases">
        <title>Genomic Encyclopedia of Type Strains, Phase IV (KMG-IV): sequencing the most valuable type-strain genomes for metagenomic binning, comparative biology and taxonomic classification.</title>
        <authorList>
            <person name="Goeker M."/>
        </authorList>
    </citation>
    <scope>NUCLEOTIDE SEQUENCE [LARGE SCALE GENOMIC DNA]</scope>
    <source>
        <strain evidence="5 6">DSM 15743</strain>
    </source>
</reference>
<dbReference type="GO" id="GO:0003677">
    <property type="term" value="F:DNA binding"/>
    <property type="evidence" value="ECO:0007669"/>
    <property type="project" value="UniProtKB-KW"/>
</dbReference>
<dbReference type="EMBL" id="JACIDC010000001">
    <property type="protein sequence ID" value="MBB4038721.1"/>
    <property type="molecule type" value="Genomic_DNA"/>
</dbReference>
<dbReference type="AlphaFoldDB" id="A0A7W6IC31"/>
<dbReference type="SUPFAM" id="SSF46894">
    <property type="entry name" value="C-terminal effector domain of the bipartite response regulators"/>
    <property type="match status" value="1"/>
</dbReference>
<dbReference type="RefSeq" id="WP_027314491.1">
    <property type="nucleotide sequence ID" value="NZ_JACIDC010000001.1"/>
</dbReference>
<keyword evidence="3" id="KW-0804">Transcription</keyword>
<keyword evidence="1" id="KW-0805">Transcription regulation</keyword>
<dbReference type="InterPro" id="IPR016032">
    <property type="entry name" value="Sig_transdc_resp-reg_C-effctor"/>
</dbReference>
<accession>A0A7W6IC31</accession>